<sequence>MQPQSPYPQPGGQPKKKSPLLWGCLGCSGLLVLFLIIGGIGAALTSGGGGEATGGSASESVEPAADGAADDAVEEQEGPVTLEAQAAEFVPSVLADGSDYTSVQVTVTNNGEESVEVNPLLFSITDDSGTKHSTAGGLGMAEGQIDTLTLDAGENATGVVTAKGSFVPASVEFAEGLFGDNTIKASVQ</sequence>
<dbReference type="Gene3D" id="2.60.40.1240">
    <property type="match status" value="1"/>
</dbReference>
<evidence type="ECO:0000256" key="1">
    <source>
        <dbReference type="ARBA" id="ARBA00022729"/>
    </source>
</evidence>
<feature type="transmembrane region" description="Helical" evidence="3">
    <location>
        <begin position="20"/>
        <end position="44"/>
    </location>
</feature>
<evidence type="ECO:0000259" key="4">
    <source>
        <dbReference type="Pfam" id="PF11611"/>
    </source>
</evidence>
<keyword evidence="1" id="KW-0732">Signal</keyword>
<comment type="caution">
    <text evidence="5">The sequence shown here is derived from an EMBL/GenBank/DDBJ whole genome shotgun (WGS) entry which is preliminary data.</text>
</comment>
<keyword evidence="6" id="KW-1185">Reference proteome</keyword>
<dbReference type="Proteomes" id="UP001165092">
    <property type="component" value="Unassembled WGS sequence"/>
</dbReference>
<reference evidence="5" key="1">
    <citation type="submission" date="2023-02" db="EMBL/GenBank/DDBJ databases">
        <title>Nocardiopsis ansamitocini NBRC 112285.</title>
        <authorList>
            <person name="Ichikawa N."/>
            <person name="Sato H."/>
            <person name="Tonouchi N."/>
        </authorList>
    </citation>
    <scope>NUCLEOTIDE SEQUENCE</scope>
    <source>
        <strain evidence="5">NBRC 112285</strain>
    </source>
</reference>
<dbReference type="InterPro" id="IPR029050">
    <property type="entry name" value="Immunoprotect_excell_Ig-like"/>
</dbReference>
<gene>
    <name evidence="5" type="ORF">Nans01_35250</name>
</gene>
<dbReference type="AlphaFoldDB" id="A0A9W6UJT3"/>
<dbReference type="RefSeq" id="WP_285760650.1">
    <property type="nucleotide sequence ID" value="NZ_BSQG01000006.1"/>
</dbReference>
<name>A0A9W6UJT3_9ACTN</name>
<accession>A0A9W6UJT3</accession>
<evidence type="ECO:0000256" key="3">
    <source>
        <dbReference type="SAM" id="Phobius"/>
    </source>
</evidence>
<protein>
    <recommendedName>
        <fullName evidence="4">DUF4352 domain-containing protein</fullName>
    </recommendedName>
</protein>
<organism evidence="5 6">
    <name type="scientific">Nocardiopsis ansamitocini</name>
    <dbReference type="NCBI Taxonomy" id="1670832"/>
    <lineage>
        <taxon>Bacteria</taxon>
        <taxon>Bacillati</taxon>
        <taxon>Actinomycetota</taxon>
        <taxon>Actinomycetes</taxon>
        <taxon>Streptosporangiales</taxon>
        <taxon>Nocardiopsidaceae</taxon>
        <taxon>Nocardiopsis</taxon>
    </lineage>
</organism>
<feature type="compositionally biased region" description="Low complexity" evidence="2">
    <location>
        <begin position="54"/>
        <end position="67"/>
    </location>
</feature>
<evidence type="ECO:0000313" key="5">
    <source>
        <dbReference type="EMBL" id="GLU49174.1"/>
    </source>
</evidence>
<feature type="domain" description="DUF4352" evidence="4">
    <location>
        <begin position="95"/>
        <end position="161"/>
    </location>
</feature>
<keyword evidence="3" id="KW-1133">Transmembrane helix</keyword>
<feature type="region of interest" description="Disordered" evidence="2">
    <location>
        <begin position="47"/>
        <end position="77"/>
    </location>
</feature>
<dbReference type="InterPro" id="IPR029051">
    <property type="entry name" value="DUF4352"/>
</dbReference>
<evidence type="ECO:0000313" key="6">
    <source>
        <dbReference type="Proteomes" id="UP001165092"/>
    </source>
</evidence>
<proteinExistence type="predicted"/>
<dbReference type="EMBL" id="BSQG01000006">
    <property type="protein sequence ID" value="GLU49174.1"/>
    <property type="molecule type" value="Genomic_DNA"/>
</dbReference>
<dbReference type="Pfam" id="PF11611">
    <property type="entry name" value="DUF4352"/>
    <property type="match status" value="1"/>
</dbReference>
<feature type="compositionally biased region" description="Acidic residues" evidence="2">
    <location>
        <begin position="68"/>
        <end position="77"/>
    </location>
</feature>
<evidence type="ECO:0000256" key="2">
    <source>
        <dbReference type="SAM" id="MobiDB-lite"/>
    </source>
</evidence>
<keyword evidence="3" id="KW-0812">Transmembrane</keyword>
<keyword evidence="3" id="KW-0472">Membrane</keyword>